<reference evidence="3" key="1">
    <citation type="submission" date="2023-07" db="EMBL/GenBank/DDBJ databases">
        <title>Sequencing the genomes of 1000 actinobacteria strains.</title>
        <authorList>
            <person name="Klenk H.-P."/>
        </authorList>
    </citation>
    <scope>NUCLEOTIDE SEQUENCE</scope>
    <source>
        <strain evidence="3">DSM 44707</strain>
    </source>
</reference>
<protein>
    <recommendedName>
        <fullName evidence="2">SseB protein N-terminal domain-containing protein</fullName>
    </recommendedName>
</protein>
<comment type="caution">
    <text evidence="3">The sequence shown here is derived from an EMBL/GenBank/DDBJ whole genome shotgun (WGS) entry which is preliminary data.</text>
</comment>
<feature type="domain" description="SseB protein N-terminal" evidence="2">
    <location>
        <begin position="641"/>
        <end position="754"/>
    </location>
</feature>
<dbReference type="Proteomes" id="UP001183643">
    <property type="component" value="Unassembled WGS sequence"/>
</dbReference>
<evidence type="ECO:0000259" key="2">
    <source>
        <dbReference type="Pfam" id="PF07179"/>
    </source>
</evidence>
<evidence type="ECO:0000256" key="1">
    <source>
        <dbReference type="SAM" id="MobiDB-lite"/>
    </source>
</evidence>
<gene>
    <name evidence="3" type="ORF">J2S41_006457</name>
</gene>
<feature type="compositionally biased region" description="Polar residues" evidence="1">
    <location>
        <begin position="177"/>
        <end position="187"/>
    </location>
</feature>
<feature type="compositionally biased region" description="Low complexity" evidence="1">
    <location>
        <begin position="279"/>
        <end position="292"/>
    </location>
</feature>
<dbReference type="InterPro" id="IPR009839">
    <property type="entry name" value="SseB_N"/>
</dbReference>
<dbReference type="AlphaFoldDB" id="A0AAE3YTN6"/>
<feature type="compositionally biased region" description="Low complexity" evidence="1">
    <location>
        <begin position="324"/>
        <end position="333"/>
    </location>
</feature>
<dbReference type="RefSeq" id="WP_310373636.1">
    <property type="nucleotide sequence ID" value="NZ_JAVDYB010000001.1"/>
</dbReference>
<evidence type="ECO:0000313" key="3">
    <source>
        <dbReference type="EMBL" id="MDR7279679.1"/>
    </source>
</evidence>
<feature type="region of interest" description="Disordered" evidence="1">
    <location>
        <begin position="167"/>
        <end position="621"/>
    </location>
</feature>
<name>A0AAE3YTN6_9ACTN</name>
<keyword evidence="4" id="KW-1185">Reference proteome</keyword>
<sequence length="959" mass="99920">MTDWEPATEAEAAMREALRKEDQEAYFQVLARTELLLPVSGDTPAGGPLSWGTWTTGGRTHVLAFTSAAALRACLAQHAGSTRHVPYQELAAGWPNVDWWLAVNPGLPIEGYLPAWFVAQLARGDVRLPGRTMGARARLMKAESANRARATASVPGMMRPSEDEVAAAMAAPGVSHSPGTLSGNGLITSDEPSAGAEPDPAPDPTPEPEQRANWAADYSGPSRWAAAPESAGPPAPLGPPTSSGGFPVMPGPSPDTAESLPTRPLETFGANGDAPPPRYGARPAAADAFPPRAEGDGLPRRPVPEPADTRPPGFAPLPAPDALPGPDALPARPVSGGGPESSGATSLPRRPDPGSPAPFRPAGFESPVGRADAAPRTNGLSPRPAPAGSDFGGLAQRPEPGGFERRPEAEPDAGGPPRPGADSEAEPLPKRPPNGESLPKRPSAADALGARSAAASRSPGAGAPPSSPEAWSRPGFDAPPSRFGDSLTSRPGGDPLSSRPGDAPPFRAGAETPTSPAPEAPASDETPAVGPGGLPRRQASSTPTVYGGAVPVEEATDYLRGAAHPGDPAVEERAPHVWAAPGEAPSYGAGSPSYATPRSDPPYTPDPDRPFSPAPTPAYRPESQIAQPDLAGFTPANEVEEELLAAAGDGSTDSFLSTLLLARVLLPLKPGTSASGGRPGDPDFAWRTDVIDGERYVVVFTSPERLGEHLVGGEAIETVGVKFARLIRHWPDPGLSFAVNPGSPVGATLPGSQIVALASWAKEVGLGEDAEPDEYVEPTPAPVRVVETPAPVSRPPDPNAPTVMQKTVSPAQVDYFLNRGYDRVSGFLHRANEVEHLGTPGQLLSALGLIYPGSPFRPDAEVVHVLRWPAFRPSLYRIPYGGQNENAMRAMEGWVIERPPFRGNGFAPGDSSDVIAEFKVDSVRLPHGSELWSIDRSGRQTLLALLDTDAMTWRKVGEN</sequence>
<dbReference type="Pfam" id="PF07179">
    <property type="entry name" value="SseB"/>
    <property type="match status" value="2"/>
</dbReference>
<feature type="compositionally biased region" description="Low complexity" evidence="1">
    <location>
        <begin position="442"/>
        <end position="472"/>
    </location>
</feature>
<feature type="compositionally biased region" description="Pro residues" evidence="1">
    <location>
        <begin position="599"/>
        <end position="618"/>
    </location>
</feature>
<feature type="compositionally biased region" description="Pro residues" evidence="1">
    <location>
        <begin position="313"/>
        <end position="323"/>
    </location>
</feature>
<proteinExistence type="predicted"/>
<accession>A0AAE3YTN6</accession>
<feature type="domain" description="SseB protein N-terminal" evidence="2">
    <location>
        <begin position="11"/>
        <end position="118"/>
    </location>
</feature>
<organism evidence="3 4">
    <name type="scientific">Catenuloplanes atrovinosus</name>
    <dbReference type="NCBI Taxonomy" id="137266"/>
    <lineage>
        <taxon>Bacteria</taxon>
        <taxon>Bacillati</taxon>
        <taxon>Actinomycetota</taxon>
        <taxon>Actinomycetes</taxon>
        <taxon>Micromonosporales</taxon>
        <taxon>Micromonosporaceae</taxon>
        <taxon>Catenuloplanes</taxon>
    </lineage>
</organism>
<feature type="compositionally biased region" description="Basic and acidic residues" evidence="1">
    <location>
        <begin position="293"/>
        <end position="303"/>
    </location>
</feature>
<dbReference type="EMBL" id="JAVDYB010000001">
    <property type="protein sequence ID" value="MDR7279679.1"/>
    <property type="molecule type" value="Genomic_DNA"/>
</dbReference>
<evidence type="ECO:0000313" key="4">
    <source>
        <dbReference type="Proteomes" id="UP001183643"/>
    </source>
</evidence>